<dbReference type="EMBL" id="MW962825">
    <property type="protein sequence ID" value="QVD39591.1"/>
    <property type="molecule type" value="mRNA"/>
</dbReference>
<sequence>MLGTATVMSTFLYTLLGLTVGSSLHCAVRREISPCSCRQRDGSLQVACERMASFAQVRDAVAGKFAPEQRVTLRIAYSSLPDLGQHRFDELGFTVTSLKLNHDNLSLLNDEAFNGLEWVEFLSLADNALPEIPQYVLKRMPHVKTLDMGRSKISTVLENDFKSVPELQHLFLPGNMISKLEKNCIPYILRHLHIGRNRIESLNGSLRHLNDLEWLFLNQNQLVSLEDELPPDGAKLILLHVSDNKLQKLPQDLRKYIYLESLFVSKNEIQSFNGTLQKLRKLKRLHADHNKIKELSSDEFMDLENMEDLQLGHNCLSVLNGSLLPLRSLRCVNLTHNLFENMTLREITGLRNLRVIDLSHNQIRHLSSGPMTQNLVELETRVAELRLEYNLLTALDGSLMGLHGLQKLNISHNLIETISPDDLINLDELKVLDISFNRLTTLEETSKTVLPALEFLYVSNNLLTALEKDFHGLPVLCWADLSHNQIQTVGQDLIAHTRCRRFGVYDTLRIYVDGNPIVCGSELEQAVAAIEAHYAKIHGVLECTTTNLTTVAVTIIE</sequence>
<dbReference type="PANTHER" id="PTHR45712">
    <property type="entry name" value="AGAP008170-PA"/>
    <property type="match status" value="1"/>
</dbReference>
<keyword evidence="3" id="KW-0732">Signal</keyword>
<dbReference type="SMART" id="SM00364">
    <property type="entry name" value="LRR_BAC"/>
    <property type="match status" value="5"/>
</dbReference>
<dbReference type="Gene3D" id="3.80.10.10">
    <property type="entry name" value="Ribonuclease Inhibitor"/>
    <property type="match status" value="3"/>
</dbReference>
<dbReference type="PANTHER" id="PTHR45712:SF22">
    <property type="entry name" value="INSULIN-LIKE GROWTH FACTOR-BINDING PROTEIN COMPLEX ACID LABILE SUBUNIT"/>
    <property type="match status" value="1"/>
</dbReference>
<dbReference type="PROSITE" id="PS51450">
    <property type="entry name" value="LRR"/>
    <property type="match status" value="4"/>
</dbReference>
<dbReference type="GeneID" id="126275497"/>
<protein>
    <submittedName>
        <fullName evidence="4">Leucine-rich repeat protein SHOC-2</fullName>
    </submittedName>
</protein>
<dbReference type="InterPro" id="IPR050333">
    <property type="entry name" value="SLRP"/>
</dbReference>
<accession>A0A8E5NJE2</accession>
<dbReference type="SUPFAM" id="SSF52058">
    <property type="entry name" value="L domain-like"/>
    <property type="match status" value="2"/>
</dbReference>
<evidence type="ECO:0000256" key="2">
    <source>
        <dbReference type="ARBA" id="ARBA00022737"/>
    </source>
</evidence>
<feature type="chain" id="PRO_5034943848" evidence="3">
    <location>
        <begin position="24"/>
        <end position="557"/>
    </location>
</feature>
<keyword evidence="1" id="KW-0433">Leucine-rich repeat</keyword>
<dbReference type="KEGG" id="sgre:126275497"/>
<evidence type="ECO:0000256" key="3">
    <source>
        <dbReference type="SAM" id="SignalP"/>
    </source>
</evidence>
<feature type="signal peptide" evidence="3">
    <location>
        <begin position="1"/>
        <end position="23"/>
    </location>
</feature>
<name>A0A8E5NJE2_SCHGR</name>
<evidence type="ECO:0000313" key="4">
    <source>
        <dbReference type="EMBL" id="QVD39591.1"/>
    </source>
</evidence>
<dbReference type="InterPro" id="IPR001611">
    <property type="entry name" value="Leu-rich_rpt"/>
</dbReference>
<dbReference type="RefSeq" id="XP_049833160.1">
    <property type="nucleotide sequence ID" value="XM_049977203.1"/>
</dbReference>
<proteinExistence type="evidence at transcript level"/>
<dbReference type="AlphaFoldDB" id="A0A8E5NJE2"/>
<dbReference type="OrthoDB" id="442066at2759"/>
<keyword evidence="2" id="KW-0677">Repeat</keyword>
<dbReference type="SMART" id="SM00369">
    <property type="entry name" value="LRR_TYP"/>
    <property type="match status" value="12"/>
</dbReference>
<dbReference type="SMART" id="SM00365">
    <property type="entry name" value="LRR_SD22"/>
    <property type="match status" value="7"/>
</dbReference>
<dbReference type="InterPro" id="IPR032675">
    <property type="entry name" value="LRR_dom_sf"/>
</dbReference>
<dbReference type="Pfam" id="PF00560">
    <property type="entry name" value="LRR_1"/>
    <property type="match status" value="1"/>
</dbReference>
<dbReference type="InterPro" id="IPR003591">
    <property type="entry name" value="Leu-rich_rpt_typical-subtyp"/>
</dbReference>
<organism evidence="4">
    <name type="scientific">Schistocerca gregaria</name>
    <name type="common">Desert locust</name>
    <name type="synonym">Gryllus gregarius</name>
    <dbReference type="NCBI Taxonomy" id="7010"/>
    <lineage>
        <taxon>Eukaryota</taxon>
        <taxon>Metazoa</taxon>
        <taxon>Ecdysozoa</taxon>
        <taxon>Arthropoda</taxon>
        <taxon>Hexapoda</taxon>
        <taxon>Insecta</taxon>
        <taxon>Pterygota</taxon>
        <taxon>Neoptera</taxon>
        <taxon>Polyneoptera</taxon>
        <taxon>Orthoptera</taxon>
        <taxon>Caelifera</taxon>
        <taxon>Acrididea</taxon>
        <taxon>Acridomorpha</taxon>
        <taxon>Acridoidea</taxon>
        <taxon>Acrididae</taxon>
        <taxon>Cyrtacanthacridinae</taxon>
        <taxon>Schistocerca</taxon>
    </lineage>
</organism>
<evidence type="ECO:0000256" key="1">
    <source>
        <dbReference type="ARBA" id="ARBA00022614"/>
    </source>
</evidence>
<dbReference type="Pfam" id="PF13855">
    <property type="entry name" value="LRR_8"/>
    <property type="match status" value="3"/>
</dbReference>
<reference evidence="4" key="1">
    <citation type="journal article" date="2021" name="J. Neurophysiol.">
        <title>Gene transcription changes in a locust model of noise-induced deafness.</title>
        <authorList>
            <person name="French A.S."/>
            <person name="Warren B."/>
        </authorList>
    </citation>
    <scope>NUCLEOTIDE SEQUENCE</scope>
</reference>
<dbReference type="CTD" id="38845"/>